<dbReference type="HOGENOM" id="CLU_1042311_0_0_1"/>
<reference evidence="2 3" key="1">
    <citation type="journal article" date="2008" name="Nature">
        <title>The genome of Laccaria bicolor provides insights into mycorrhizal symbiosis.</title>
        <authorList>
            <person name="Martin F."/>
            <person name="Aerts A."/>
            <person name="Ahren D."/>
            <person name="Brun A."/>
            <person name="Danchin E.G.J."/>
            <person name="Duchaussoy F."/>
            <person name="Gibon J."/>
            <person name="Kohler A."/>
            <person name="Lindquist E."/>
            <person name="Pereda V."/>
            <person name="Salamov A."/>
            <person name="Shapiro H.J."/>
            <person name="Wuyts J."/>
            <person name="Blaudez D."/>
            <person name="Buee M."/>
            <person name="Brokstein P."/>
            <person name="Canbaeck B."/>
            <person name="Cohen D."/>
            <person name="Courty P.E."/>
            <person name="Coutinho P.M."/>
            <person name="Delaruelle C."/>
            <person name="Detter J.C."/>
            <person name="Deveau A."/>
            <person name="DiFazio S."/>
            <person name="Duplessis S."/>
            <person name="Fraissinet-Tachet L."/>
            <person name="Lucic E."/>
            <person name="Frey-Klett P."/>
            <person name="Fourrey C."/>
            <person name="Feussner I."/>
            <person name="Gay G."/>
            <person name="Grimwood J."/>
            <person name="Hoegger P.J."/>
            <person name="Jain P."/>
            <person name="Kilaru S."/>
            <person name="Labbe J."/>
            <person name="Lin Y.C."/>
            <person name="Legue V."/>
            <person name="Le Tacon F."/>
            <person name="Marmeisse R."/>
            <person name="Melayah D."/>
            <person name="Montanini B."/>
            <person name="Muratet M."/>
            <person name="Nehls U."/>
            <person name="Niculita-Hirzel H."/>
            <person name="Oudot-Le Secq M.P."/>
            <person name="Peter M."/>
            <person name="Quesneville H."/>
            <person name="Rajashekar B."/>
            <person name="Reich M."/>
            <person name="Rouhier N."/>
            <person name="Schmutz J."/>
            <person name="Yin T."/>
            <person name="Chalot M."/>
            <person name="Henrissat B."/>
            <person name="Kuees U."/>
            <person name="Lucas S."/>
            <person name="Van de Peer Y."/>
            <person name="Podila G.K."/>
            <person name="Polle A."/>
            <person name="Pukkila P.J."/>
            <person name="Richardson P.M."/>
            <person name="Rouze P."/>
            <person name="Sanders I.R."/>
            <person name="Stajich J.E."/>
            <person name="Tunlid A."/>
            <person name="Tuskan G."/>
            <person name="Grigoriev I.V."/>
        </authorList>
    </citation>
    <scope>NUCLEOTIDE SEQUENCE [LARGE SCALE GENOMIC DNA]</scope>
    <source>
        <strain evidence="3">S238N-H82 / ATCC MYA-4686</strain>
    </source>
</reference>
<protein>
    <submittedName>
        <fullName evidence="2">Predicted protein</fullName>
    </submittedName>
</protein>
<organism evidence="3">
    <name type="scientific">Laccaria bicolor (strain S238N-H82 / ATCC MYA-4686)</name>
    <name type="common">Bicoloured deceiver</name>
    <name type="synonym">Laccaria laccata var. bicolor</name>
    <dbReference type="NCBI Taxonomy" id="486041"/>
    <lineage>
        <taxon>Eukaryota</taxon>
        <taxon>Fungi</taxon>
        <taxon>Dikarya</taxon>
        <taxon>Basidiomycota</taxon>
        <taxon>Agaricomycotina</taxon>
        <taxon>Agaricomycetes</taxon>
        <taxon>Agaricomycetidae</taxon>
        <taxon>Agaricales</taxon>
        <taxon>Agaricineae</taxon>
        <taxon>Hydnangiaceae</taxon>
        <taxon>Laccaria</taxon>
    </lineage>
</organism>
<sequence>MSQENYTLSVPLPSLNRRVVTPKRRRILHLVADDWDNGGITHEHYFSLFIDSDNWAVRYFQVHYYLRHNMRSYSTLLLVFVCALLAVSVPLEENVASPTAASSPLLPRPLRFFDKRQFHSADYEASSPPPRVPFKPASANRLVSRSMLAEDSLQDSMLAKHRGDGHRDINWRVAKPKEKRRLADTHPLFESANHPNTNPDTQVAKSVDKNVAAVGDLLPRDSKVNLSPGLINHNHHGDENKSVTGHHGHTSELGQAALNELDEYCED</sequence>
<name>B0D0P4_LACBS</name>
<evidence type="ECO:0000256" key="1">
    <source>
        <dbReference type="SAM" id="MobiDB-lite"/>
    </source>
</evidence>
<keyword evidence="3" id="KW-1185">Reference proteome</keyword>
<dbReference type="EMBL" id="DS547095">
    <property type="protein sequence ID" value="EDR11499.1"/>
    <property type="molecule type" value="Genomic_DNA"/>
</dbReference>
<dbReference type="AlphaFoldDB" id="B0D0P4"/>
<evidence type="ECO:0000313" key="3">
    <source>
        <dbReference type="Proteomes" id="UP000001194"/>
    </source>
</evidence>
<accession>B0D0P4</accession>
<feature type="region of interest" description="Disordered" evidence="1">
    <location>
        <begin position="230"/>
        <end position="249"/>
    </location>
</feature>
<evidence type="ECO:0000313" key="2">
    <source>
        <dbReference type="EMBL" id="EDR11499.1"/>
    </source>
</evidence>
<dbReference type="RefSeq" id="XP_001877396.1">
    <property type="nucleotide sequence ID" value="XM_001877361.1"/>
</dbReference>
<dbReference type="Proteomes" id="UP000001194">
    <property type="component" value="Unassembled WGS sequence"/>
</dbReference>
<dbReference type="KEGG" id="lbc:LACBIDRAFT_324106"/>
<gene>
    <name evidence="2" type="ORF">LACBIDRAFT_324106</name>
</gene>
<dbReference type="GeneID" id="6072916"/>
<proteinExistence type="predicted"/>
<dbReference type="OrthoDB" id="1431247at2759"/>
<dbReference type="InParanoid" id="B0D0P4"/>